<accession>A0A1D7UUA0</accession>
<keyword evidence="1" id="KW-1133">Transmembrane helix</keyword>
<dbReference type="GO" id="GO:0016747">
    <property type="term" value="F:acyltransferase activity, transferring groups other than amino-acyl groups"/>
    <property type="evidence" value="ECO:0007669"/>
    <property type="project" value="InterPro"/>
</dbReference>
<feature type="transmembrane region" description="Helical" evidence="1">
    <location>
        <begin position="223"/>
        <end position="243"/>
    </location>
</feature>
<dbReference type="PANTHER" id="PTHR36927:SF3">
    <property type="entry name" value="GLUCANS BIOSYNTHESIS PROTEIN C"/>
    <property type="match status" value="1"/>
</dbReference>
<keyword evidence="3" id="KW-0808">Transferase</keyword>
<dbReference type="PANTHER" id="PTHR36927">
    <property type="entry name" value="BLR4337 PROTEIN"/>
    <property type="match status" value="1"/>
</dbReference>
<feature type="transmembrane region" description="Helical" evidence="1">
    <location>
        <begin position="148"/>
        <end position="166"/>
    </location>
</feature>
<evidence type="ECO:0000313" key="3">
    <source>
        <dbReference type="EMBL" id="AOP33124.1"/>
    </source>
</evidence>
<feature type="transmembrane region" description="Helical" evidence="1">
    <location>
        <begin position="187"/>
        <end position="208"/>
    </location>
</feature>
<proteinExistence type="predicted"/>
<dbReference type="EMBL" id="CP015217">
    <property type="protein sequence ID" value="AOP33124.1"/>
    <property type="molecule type" value="Genomic_DNA"/>
</dbReference>
<dbReference type="KEGG" id="laj:A0128_04180"/>
<dbReference type="Pfam" id="PF01757">
    <property type="entry name" value="Acyl_transf_3"/>
    <property type="match status" value="1"/>
</dbReference>
<dbReference type="RefSeq" id="WP_069606365.1">
    <property type="nucleotide sequence ID" value="NZ_CP015217.1"/>
</dbReference>
<dbReference type="AlphaFoldDB" id="A0A1D7UUA0"/>
<feature type="transmembrane region" description="Helical" evidence="1">
    <location>
        <begin position="354"/>
        <end position="373"/>
    </location>
</feature>
<evidence type="ECO:0000259" key="2">
    <source>
        <dbReference type="Pfam" id="PF01757"/>
    </source>
</evidence>
<feature type="domain" description="Acyltransferase 3" evidence="2">
    <location>
        <begin position="19"/>
        <end position="368"/>
    </location>
</feature>
<name>A0A1D7UUA0_9LEPT</name>
<feature type="transmembrane region" description="Helical" evidence="1">
    <location>
        <begin position="65"/>
        <end position="84"/>
    </location>
</feature>
<keyword evidence="3" id="KW-0012">Acyltransferase</keyword>
<evidence type="ECO:0000256" key="1">
    <source>
        <dbReference type="SAM" id="Phobius"/>
    </source>
</evidence>
<feature type="transmembrane region" description="Helical" evidence="1">
    <location>
        <begin position="250"/>
        <end position="267"/>
    </location>
</feature>
<gene>
    <name evidence="3" type="ORF">A0128_04180</name>
</gene>
<reference evidence="3 4" key="1">
    <citation type="submission" date="2016-04" db="EMBL/GenBank/DDBJ databases">
        <title>Complete genome seqeunce of Leptospira alstonii serovar Room22.</title>
        <authorList>
            <person name="Nally J.E."/>
            <person name="Bayles D.O."/>
            <person name="Hurley D."/>
            <person name="Fanning S."/>
            <person name="McMahon B.J."/>
            <person name="Arent Z."/>
        </authorList>
    </citation>
    <scope>NUCLEOTIDE SEQUENCE [LARGE SCALE GENOMIC DNA]</scope>
    <source>
        <strain evidence="3 4">GWTS #1</strain>
    </source>
</reference>
<feature type="transmembrane region" description="Helical" evidence="1">
    <location>
        <begin position="287"/>
        <end position="307"/>
    </location>
</feature>
<protein>
    <submittedName>
        <fullName evidence="3">Acyltransferase</fullName>
    </submittedName>
</protein>
<dbReference type="OrthoDB" id="341887at2"/>
<feature type="transmembrane region" description="Helical" evidence="1">
    <location>
        <begin position="328"/>
        <end position="348"/>
    </location>
</feature>
<feature type="transmembrane region" description="Helical" evidence="1">
    <location>
        <begin position="96"/>
        <end position="114"/>
    </location>
</feature>
<dbReference type="InterPro" id="IPR002656">
    <property type="entry name" value="Acyl_transf_3_dom"/>
</dbReference>
<dbReference type="InterPro" id="IPR050623">
    <property type="entry name" value="Glucan_succinyl_AcylTrfase"/>
</dbReference>
<keyword evidence="4" id="KW-1185">Reference proteome</keyword>
<keyword evidence="1" id="KW-0812">Transmembrane</keyword>
<sequence length="404" mass="47728">MNSKPSLVVKENNRKRLFYLDNLRSFALLLGLVFHVAIVYAAEIKYPLRNEQRSEIFDVFGEWVHIFRMPLFFFLSGYFTEVIFRSKTLKEFLKMRIFRIFIPTVIGILLFAPMQSFVSLLQAGEYHSYLDFYFRIFLNGNIRPSHLWFLYFLILFTILHLFIRRITLPLAALLKKEPNQKTFIQELKTVSTFTLISVVGTCAINLFYMKDDSWYAIEPVNFVYNYAFFLCGSLLVSKEILLLEPQSDKFWIWGSLALLSFWGFYEISRIDPFWSYFGYTGSWRRILHIALKCATGWLMIRLLIGVFQKFFDFKNKYTEYMRTASLPIYLVHHPVSLLAGFYVVQSSFGIAEKFLLHLFLVLSITLAFYHFLIRPFRWVNLILGNQIPPKKDSKYSGVSNELKI</sequence>
<evidence type="ECO:0000313" key="4">
    <source>
        <dbReference type="Proteomes" id="UP000094197"/>
    </source>
</evidence>
<dbReference type="Proteomes" id="UP000094197">
    <property type="component" value="Chromosome 1"/>
</dbReference>
<keyword evidence="1" id="KW-0472">Membrane</keyword>
<organism evidence="3 4">
    <name type="scientific">Leptospira tipperaryensis</name>
    <dbReference type="NCBI Taxonomy" id="2564040"/>
    <lineage>
        <taxon>Bacteria</taxon>
        <taxon>Pseudomonadati</taxon>
        <taxon>Spirochaetota</taxon>
        <taxon>Spirochaetia</taxon>
        <taxon>Leptospirales</taxon>
        <taxon>Leptospiraceae</taxon>
        <taxon>Leptospira</taxon>
    </lineage>
</organism>